<organism evidence="2 3">
    <name type="scientific">Patella caerulea</name>
    <name type="common">Rayed Mediterranean limpet</name>
    <dbReference type="NCBI Taxonomy" id="87958"/>
    <lineage>
        <taxon>Eukaryota</taxon>
        <taxon>Metazoa</taxon>
        <taxon>Spiralia</taxon>
        <taxon>Lophotrochozoa</taxon>
        <taxon>Mollusca</taxon>
        <taxon>Gastropoda</taxon>
        <taxon>Patellogastropoda</taxon>
        <taxon>Patelloidea</taxon>
        <taxon>Patellidae</taxon>
        <taxon>Patella</taxon>
    </lineage>
</organism>
<gene>
    <name evidence="2" type="ORF">SNE40_011224</name>
</gene>
<feature type="region of interest" description="Disordered" evidence="1">
    <location>
        <begin position="1"/>
        <end position="22"/>
    </location>
</feature>
<evidence type="ECO:0000313" key="3">
    <source>
        <dbReference type="Proteomes" id="UP001347796"/>
    </source>
</evidence>
<keyword evidence="3" id="KW-1185">Reference proteome</keyword>
<comment type="caution">
    <text evidence="2">The sequence shown here is derived from an EMBL/GenBank/DDBJ whole genome shotgun (WGS) entry which is preliminary data.</text>
</comment>
<proteinExistence type="predicted"/>
<name>A0AAN8JNN0_PATCE</name>
<protein>
    <submittedName>
        <fullName evidence="2">Uncharacterized protein</fullName>
    </submittedName>
</protein>
<accession>A0AAN8JNN0</accession>
<evidence type="ECO:0000313" key="2">
    <source>
        <dbReference type="EMBL" id="KAK6178700.1"/>
    </source>
</evidence>
<dbReference type="EMBL" id="JAZGQO010000008">
    <property type="protein sequence ID" value="KAK6178700.1"/>
    <property type="molecule type" value="Genomic_DNA"/>
</dbReference>
<evidence type="ECO:0000256" key="1">
    <source>
        <dbReference type="SAM" id="MobiDB-lite"/>
    </source>
</evidence>
<reference evidence="2 3" key="1">
    <citation type="submission" date="2024-01" db="EMBL/GenBank/DDBJ databases">
        <title>The genome of the rayed Mediterranean limpet Patella caerulea (Linnaeus, 1758).</title>
        <authorList>
            <person name="Anh-Thu Weber A."/>
            <person name="Halstead-Nussloch G."/>
        </authorList>
    </citation>
    <scope>NUCLEOTIDE SEQUENCE [LARGE SCALE GENOMIC DNA]</scope>
    <source>
        <strain evidence="2">AATW-2023a</strain>
        <tissue evidence="2">Whole specimen</tissue>
    </source>
</reference>
<dbReference type="AlphaFoldDB" id="A0AAN8JNN0"/>
<dbReference type="Proteomes" id="UP001347796">
    <property type="component" value="Unassembled WGS sequence"/>
</dbReference>
<sequence>MSSENSPEQVSPLAPLYPPPRQRTGYVERLKIQRNRLKNIQLKEDTSTTVNKLLPKIKKSELARVNTSALSRSGTLESIKLPSVISLTNKSATFKPNTKLKKKDDIFVKSLLNTYPEHVSLLSKSLPSLPSIPGSPGEDLNSLLEEDIVCDPKPVYHSKNRYQKIAFRKQLEKRDSLTDEEELNSFRSNKSDKHHYIKHKPRINFHIPVLPFERDNSLVSVQSVPVKHDFDPIHLPRRYRKKDNVKEKQRRFRSLDARSDAMSVKSDSVLNSVKPKWKENCDCMRCKMLKRQFKDGDESYKLWGQYPCQFNPHEDPIN</sequence>